<dbReference type="InterPro" id="IPR012808">
    <property type="entry name" value="CHP02453"/>
</dbReference>
<name>A0A0M2NGM0_9FIRM</name>
<gene>
    <name evidence="1" type="ORF">CHK_3008</name>
</gene>
<dbReference type="PANTHER" id="PTHR36452">
    <property type="entry name" value="CHROMOSOME 12, WHOLE GENOME SHOTGUN SEQUENCE"/>
    <property type="match status" value="1"/>
</dbReference>
<organism evidence="1 2">
    <name type="scientific">Christensenella hongkongensis</name>
    <dbReference type="NCBI Taxonomy" id="270498"/>
    <lineage>
        <taxon>Bacteria</taxon>
        <taxon>Bacillati</taxon>
        <taxon>Bacillota</taxon>
        <taxon>Clostridia</taxon>
        <taxon>Christensenellales</taxon>
        <taxon>Christensenellaceae</taxon>
        <taxon>Christensenella</taxon>
    </lineage>
</organism>
<reference evidence="1 2" key="1">
    <citation type="submission" date="2015-04" db="EMBL/GenBank/DDBJ databases">
        <title>Draft genome sequence of bacteremic isolate Catabacter hongkongensis type strain HKU16T.</title>
        <authorList>
            <person name="Lau S.K."/>
            <person name="Teng J.L."/>
            <person name="Huang Y."/>
            <person name="Curreem S.O."/>
            <person name="Tsui S.K."/>
            <person name="Woo P.C."/>
        </authorList>
    </citation>
    <scope>NUCLEOTIDE SEQUENCE [LARGE SCALE GENOMIC DNA]</scope>
    <source>
        <strain evidence="1 2">HKU16</strain>
    </source>
</reference>
<dbReference type="PANTHER" id="PTHR36452:SF1">
    <property type="entry name" value="DUF2461 DOMAIN-CONTAINING PROTEIN"/>
    <property type="match status" value="1"/>
</dbReference>
<dbReference type="EMBL" id="LAYJ01000133">
    <property type="protein sequence ID" value="KKI49430.1"/>
    <property type="molecule type" value="Genomic_DNA"/>
</dbReference>
<dbReference type="Pfam" id="PF09365">
    <property type="entry name" value="DUF2461"/>
    <property type="match status" value="1"/>
</dbReference>
<dbReference type="OrthoDB" id="9794241at2"/>
<dbReference type="STRING" id="270498.CHK_3008"/>
<proteinExistence type="predicted"/>
<accession>A0A0M2NGM0</accession>
<dbReference type="RefSeq" id="WP_046444777.1">
    <property type="nucleotide sequence ID" value="NZ_LAYJ01000133.1"/>
</dbReference>
<dbReference type="AlphaFoldDB" id="A0A0M2NGM0"/>
<dbReference type="Proteomes" id="UP000034076">
    <property type="component" value="Unassembled WGS sequence"/>
</dbReference>
<evidence type="ECO:0000313" key="2">
    <source>
        <dbReference type="Proteomes" id="UP000034076"/>
    </source>
</evidence>
<evidence type="ECO:0008006" key="3">
    <source>
        <dbReference type="Google" id="ProtNLM"/>
    </source>
</evidence>
<evidence type="ECO:0000313" key="1">
    <source>
        <dbReference type="EMBL" id="KKI49430.1"/>
    </source>
</evidence>
<comment type="caution">
    <text evidence="1">The sequence shown here is derived from an EMBL/GenBank/DDBJ whole genome shotgun (WGS) entry which is preliminary data.</text>
</comment>
<sequence length="227" mass="26968">MPITNETLRFLAENRFHNSRQWYLEHKPEYQRYVLEPLKELSIRMAPKMLEIDPQFVTEPKVDRTISRIYRDTRFSHDKSLYREVMWVCFVRSKKEHGDLPGFVFEFSPQGFRYGCGYYDAPTKTMEVMRQLILQDDPSFRRAKRAASRQDVFQMEGDFYKRSKAPEASKALRNWLDRRNIDFMCNSTDADVLFSDGLADKLTSDFALLKPIYEFLCKASLMSRDSF</sequence>
<dbReference type="PIRSF" id="PIRSF028451">
    <property type="entry name" value="UCP028451"/>
    <property type="match status" value="1"/>
</dbReference>
<dbReference type="NCBIfam" id="TIGR02453">
    <property type="entry name" value="TIGR02453 family protein"/>
    <property type="match status" value="1"/>
</dbReference>
<dbReference type="PATRIC" id="fig|270498.16.peg.3101"/>
<keyword evidence="2" id="KW-1185">Reference proteome</keyword>
<protein>
    <recommendedName>
        <fullName evidence="3">TIGR02453 family protein</fullName>
    </recommendedName>
</protein>
<dbReference type="InterPro" id="IPR015996">
    <property type="entry name" value="UCP028451"/>
</dbReference>